<dbReference type="RefSeq" id="WP_168721422.1">
    <property type="nucleotide sequence ID" value="NZ_JAAXPN010000001.1"/>
</dbReference>
<evidence type="ECO:0000256" key="8">
    <source>
        <dbReference type="ARBA" id="ARBA00048337"/>
    </source>
</evidence>
<dbReference type="Proteomes" id="UP000549765">
    <property type="component" value="Unassembled WGS sequence"/>
</dbReference>
<dbReference type="GO" id="GO:0005829">
    <property type="term" value="C:cytosol"/>
    <property type="evidence" value="ECO:0007669"/>
    <property type="project" value="TreeGrafter"/>
</dbReference>
<dbReference type="GO" id="GO:0009229">
    <property type="term" value="P:thiamine diphosphate biosynthetic process"/>
    <property type="evidence" value="ECO:0007669"/>
    <property type="project" value="UniProtKB-UniPathway"/>
</dbReference>
<evidence type="ECO:0000313" key="10">
    <source>
        <dbReference type="EMBL" id="NKZ23637.1"/>
    </source>
</evidence>
<dbReference type="SUPFAM" id="SSF48613">
    <property type="entry name" value="Heme oxygenase-like"/>
    <property type="match status" value="1"/>
</dbReference>
<keyword evidence="11" id="KW-1185">Reference proteome</keyword>
<dbReference type="EC" id="3.5.99.2" evidence="5"/>
<comment type="subunit">
    <text evidence="4">Homotetramer.</text>
</comment>
<dbReference type="InterPro" id="IPR016084">
    <property type="entry name" value="Haem_Oase-like_multi-hlx"/>
</dbReference>
<comment type="catalytic activity">
    <reaction evidence="8">
        <text>thiamine + H2O = 5-(2-hydroxyethyl)-4-methylthiazole + 4-amino-5-hydroxymethyl-2-methylpyrimidine + H(+)</text>
        <dbReference type="Rhea" id="RHEA:17509"/>
        <dbReference type="ChEBI" id="CHEBI:15377"/>
        <dbReference type="ChEBI" id="CHEBI:15378"/>
        <dbReference type="ChEBI" id="CHEBI:16892"/>
        <dbReference type="ChEBI" id="CHEBI:17957"/>
        <dbReference type="ChEBI" id="CHEBI:18385"/>
        <dbReference type="EC" id="3.5.99.2"/>
    </reaction>
</comment>
<evidence type="ECO:0000256" key="5">
    <source>
        <dbReference type="ARBA" id="ARBA00012684"/>
    </source>
</evidence>
<dbReference type="GO" id="GO:0009228">
    <property type="term" value="P:thiamine biosynthetic process"/>
    <property type="evidence" value="ECO:0007669"/>
    <property type="project" value="UniProtKB-KW"/>
</dbReference>
<dbReference type="GO" id="GO:0050334">
    <property type="term" value="F:thiaminase activity"/>
    <property type="evidence" value="ECO:0007669"/>
    <property type="project" value="UniProtKB-EC"/>
</dbReference>
<proteinExistence type="inferred from homology"/>
<dbReference type="Gene3D" id="1.20.910.10">
    <property type="entry name" value="Heme oxygenase-like"/>
    <property type="match status" value="1"/>
</dbReference>
<dbReference type="InterPro" id="IPR004305">
    <property type="entry name" value="Thiaminase-2/PQQC"/>
</dbReference>
<protein>
    <recommendedName>
        <fullName evidence="6">Aminopyrimidine aminohydrolase</fullName>
        <ecNumber evidence="5">3.5.99.2</ecNumber>
    </recommendedName>
</protein>
<dbReference type="AlphaFoldDB" id="A0A7X6N2R7"/>
<evidence type="ECO:0000256" key="7">
    <source>
        <dbReference type="ARBA" id="ARBA00022977"/>
    </source>
</evidence>
<comment type="similarity">
    <text evidence="3">Belongs to the TenA family.</text>
</comment>
<dbReference type="PANTHER" id="PTHR43198:SF2">
    <property type="entry name" value="SI:CH1073-67J19.1-RELATED"/>
    <property type="match status" value="1"/>
</dbReference>
<reference evidence="10 11" key="1">
    <citation type="submission" date="2020-04" db="EMBL/GenBank/DDBJ databases">
        <title>MicrobeNet Type strains.</title>
        <authorList>
            <person name="Nicholson A.C."/>
        </authorList>
    </citation>
    <scope>NUCLEOTIDE SEQUENCE [LARGE SCALE GENOMIC DNA]</scope>
    <source>
        <strain evidence="10 11">CCUG 61472</strain>
    </source>
</reference>
<evidence type="ECO:0000256" key="1">
    <source>
        <dbReference type="ARBA" id="ARBA00001881"/>
    </source>
</evidence>
<evidence type="ECO:0000313" key="11">
    <source>
        <dbReference type="Proteomes" id="UP000549765"/>
    </source>
</evidence>
<dbReference type="UniPathway" id="UPA00060"/>
<keyword evidence="7" id="KW-0784">Thiamine biosynthesis</keyword>
<evidence type="ECO:0000256" key="6">
    <source>
        <dbReference type="ARBA" id="ARBA00013647"/>
    </source>
</evidence>
<comment type="pathway">
    <text evidence="2">Cofactor biosynthesis; thiamine diphosphate biosynthesis.</text>
</comment>
<dbReference type="InterPro" id="IPR050967">
    <property type="entry name" value="Thiamine_Salvage_TenA"/>
</dbReference>
<comment type="caution">
    <text evidence="10">The sequence shown here is derived from an EMBL/GenBank/DDBJ whole genome shotgun (WGS) entry which is preliminary data.</text>
</comment>
<dbReference type="Pfam" id="PF03070">
    <property type="entry name" value="TENA_THI-4"/>
    <property type="match status" value="1"/>
</dbReference>
<organism evidence="10 11">
    <name type="scientific">Periweissella fabalis</name>
    <dbReference type="NCBI Taxonomy" id="1070421"/>
    <lineage>
        <taxon>Bacteria</taxon>
        <taxon>Bacillati</taxon>
        <taxon>Bacillota</taxon>
        <taxon>Bacilli</taxon>
        <taxon>Lactobacillales</taxon>
        <taxon>Lactobacillaceae</taxon>
        <taxon>Periweissella</taxon>
    </lineage>
</organism>
<evidence type="ECO:0000259" key="9">
    <source>
        <dbReference type="Pfam" id="PF03070"/>
    </source>
</evidence>
<name>A0A7X6N2R7_9LACO</name>
<gene>
    <name evidence="10" type="ORF">HF964_02290</name>
</gene>
<accession>A0A7X6N2R7</accession>
<dbReference type="PANTHER" id="PTHR43198">
    <property type="entry name" value="BIFUNCTIONAL TH2 PROTEIN"/>
    <property type="match status" value="1"/>
</dbReference>
<evidence type="ECO:0000256" key="4">
    <source>
        <dbReference type="ARBA" id="ARBA00011881"/>
    </source>
</evidence>
<comment type="catalytic activity">
    <reaction evidence="1">
        <text>4-amino-5-aminomethyl-2-methylpyrimidine + H2O = 4-amino-5-hydroxymethyl-2-methylpyrimidine + NH4(+)</text>
        <dbReference type="Rhea" id="RHEA:31799"/>
        <dbReference type="ChEBI" id="CHEBI:15377"/>
        <dbReference type="ChEBI" id="CHEBI:16892"/>
        <dbReference type="ChEBI" id="CHEBI:28938"/>
        <dbReference type="ChEBI" id="CHEBI:63416"/>
        <dbReference type="EC" id="3.5.99.2"/>
    </reaction>
</comment>
<evidence type="ECO:0000256" key="2">
    <source>
        <dbReference type="ARBA" id="ARBA00004948"/>
    </source>
</evidence>
<sequence length="224" mass="25589">MSKFSETLVEQAQPILQAVISHPFLQEIITGEISNDALITYVQQDEYYLGEYAKAFANAYLLANDDAQRALVAPSITTEAEIIAHEWLLEHAGTTLAEVGLAKPNPNTVAYLNHIKASGAHNYFYQITAVLPCMWIYREFGHNLGPKVGTDTLLGRWLHLYANDMPEYFEMSIVDDLFAMLDTHMTELSAYDQANLIEIFLRGCEYEYHFFDAAYRQQKWLYEA</sequence>
<evidence type="ECO:0000256" key="3">
    <source>
        <dbReference type="ARBA" id="ARBA00010264"/>
    </source>
</evidence>
<feature type="domain" description="Thiaminase-2/PQQC" evidence="9">
    <location>
        <begin position="11"/>
        <end position="216"/>
    </location>
</feature>
<dbReference type="EMBL" id="JAAXPN010000001">
    <property type="protein sequence ID" value="NKZ23637.1"/>
    <property type="molecule type" value="Genomic_DNA"/>
</dbReference>